<dbReference type="InterPro" id="IPR011006">
    <property type="entry name" value="CheY-like_superfamily"/>
</dbReference>
<keyword evidence="4" id="KW-1185">Reference proteome</keyword>
<proteinExistence type="predicted"/>
<evidence type="ECO:0000259" key="2">
    <source>
        <dbReference type="PROSITE" id="PS50110"/>
    </source>
</evidence>
<evidence type="ECO:0000313" key="3">
    <source>
        <dbReference type="EMBL" id="RSL15410.1"/>
    </source>
</evidence>
<dbReference type="InterPro" id="IPR001789">
    <property type="entry name" value="Sig_transdc_resp-reg_receiver"/>
</dbReference>
<gene>
    <name evidence="3" type="ORF">EDE15_0897</name>
</gene>
<comment type="caution">
    <text evidence="3">The sequence shown here is derived from an EMBL/GenBank/DDBJ whole genome shotgun (WGS) entry which is preliminary data.</text>
</comment>
<dbReference type="AlphaFoldDB" id="A0A428MEV7"/>
<dbReference type="RefSeq" id="WP_260472681.1">
    <property type="nucleotide sequence ID" value="NZ_RSDW01000001.1"/>
</dbReference>
<evidence type="ECO:0000256" key="1">
    <source>
        <dbReference type="PROSITE-ProRule" id="PRU00169"/>
    </source>
</evidence>
<dbReference type="SUPFAM" id="SSF52172">
    <property type="entry name" value="CheY-like"/>
    <property type="match status" value="1"/>
</dbReference>
<dbReference type="Proteomes" id="UP000269669">
    <property type="component" value="Unassembled WGS sequence"/>
</dbReference>
<comment type="caution">
    <text evidence="1">Lacks conserved residue(s) required for the propagation of feature annotation.</text>
</comment>
<sequence>MPLLNGLDAGQQLKKLLPKTKLIVLTMNEDPDVASMALRHWSSGYLLKKSAGMEL</sequence>
<dbReference type="PROSITE" id="PS50110">
    <property type="entry name" value="RESPONSE_REGULATORY"/>
    <property type="match status" value="1"/>
</dbReference>
<reference evidence="3 4" key="1">
    <citation type="submission" date="2018-12" db="EMBL/GenBank/DDBJ databases">
        <title>Sequencing of bacterial isolates from soil warming experiment in Harvard Forest, Massachusetts, USA.</title>
        <authorList>
            <person name="Deangelis K."/>
        </authorList>
    </citation>
    <scope>NUCLEOTIDE SEQUENCE [LARGE SCALE GENOMIC DNA]</scope>
    <source>
        <strain evidence="3 4">EB153</strain>
    </source>
</reference>
<dbReference type="GO" id="GO:0000160">
    <property type="term" value="P:phosphorelay signal transduction system"/>
    <property type="evidence" value="ECO:0007669"/>
    <property type="project" value="InterPro"/>
</dbReference>
<name>A0A428MEV7_9BACT</name>
<accession>A0A428MEV7</accession>
<protein>
    <submittedName>
        <fullName evidence="3">Response regulator receiver domain-containing protein</fullName>
    </submittedName>
</protein>
<evidence type="ECO:0000313" key="4">
    <source>
        <dbReference type="Proteomes" id="UP000269669"/>
    </source>
</evidence>
<organism evidence="3 4">
    <name type="scientific">Edaphobacter aggregans</name>
    <dbReference type="NCBI Taxonomy" id="570835"/>
    <lineage>
        <taxon>Bacteria</taxon>
        <taxon>Pseudomonadati</taxon>
        <taxon>Acidobacteriota</taxon>
        <taxon>Terriglobia</taxon>
        <taxon>Terriglobales</taxon>
        <taxon>Acidobacteriaceae</taxon>
        <taxon>Edaphobacter</taxon>
    </lineage>
</organism>
<dbReference type="Gene3D" id="3.40.50.2300">
    <property type="match status" value="1"/>
</dbReference>
<dbReference type="EMBL" id="RSDW01000001">
    <property type="protein sequence ID" value="RSL15410.1"/>
    <property type="molecule type" value="Genomic_DNA"/>
</dbReference>
<feature type="domain" description="Response regulatory" evidence="2">
    <location>
        <begin position="1"/>
        <end position="55"/>
    </location>
</feature>